<dbReference type="PANTHER" id="PTHR47260:SF6">
    <property type="entry name" value="THIOESTERASE DOMAIN-CONTAINING PROTEIN"/>
    <property type="match status" value="1"/>
</dbReference>
<sequence>MGYDNREDIAMAAATGAVAAERQADDIAYFRQIPWCAAILDDPAFTHALTPSRTAKGGVGDIYMAETMATKDTIPRWVTMFTRRQLPADKSEPGMIVQTRTLLQLGDKVAGWPGVAHGGLTSLLLDECCATLLRLRRFVDRDPALLPAGSVTVALNVSLNGKVPAPGVLLVTVTLREVQGRKYFVDGEITANGHSTVLGSATAVFVALKPGVSAKM</sequence>
<dbReference type="EMBL" id="JAGTJQ010000006">
    <property type="protein sequence ID" value="KAH7028884.1"/>
    <property type="molecule type" value="Genomic_DNA"/>
</dbReference>
<proteinExistence type="predicted"/>
<keyword evidence="2" id="KW-1185">Reference proteome</keyword>
<protein>
    <submittedName>
        <fullName evidence="1">HotDog domain-containing protein</fullName>
    </submittedName>
</protein>
<dbReference type="RefSeq" id="XP_046011172.1">
    <property type="nucleotide sequence ID" value="XM_046158815.1"/>
</dbReference>
<gene>
    <name evidence="1" type="ORF">B0I36DRAFT_363498</name>
</gene>
<dbReference type="Proteomes" id="UP000756346">
    <property type="component" value="Unassembled WGS sequence"/>
</dbReference>
<dbReference type="Gene3D" id="3.10.129.10">
    <property type="entry name" value="Hotdog Thioesterase"/>
    <property type="match status" value="1"/>
</dbReference>
<name>A0A9P9BP43_9PEZI</name>
<dbReference type="OrthoDB" id="506431at2759"/>
<dbReference type="GeneID" id="70188361"/>
<comment type="caution">
    <text evidence="1">The sequence shown here is derived from an EMBL/GenBank/DDBJ whole genome shotgun (WGS) entry which is preliminary data.</text>
</comment>
<reference evidence="1" key="1">
    <citation type="journal article" date="2021" name="Nat. Commun.">
        <title>Genetic determinants of endophytism in the Arabidopsis root mycobiome.</title>
        <authorList>
            <person name="Mesny F."/>
            <person name="Miyauchi S."/>
            <person name="Thiergart T."/>
            <person name="Pickel B."/>
            <person name="Atanasova L."/>
            <person name="Karlsson M."/>
            <person name="Huettel B."/>
            <person name="Barry K.W."/>
            <person name="Haridas S."/>
            <person name="Chen C."/>
            <person name="Bauer D."/>
            <person name="Andreopoulos W."/>
            <person name="Pangilinan J."/>
            <person name="LaButti K."/>
            <person name="Riley R."/>
            <person name="Lipzen A."/>
            <person name="Clum A."/>
            <person name="Drula E."/>
            <person name="Henrissat B."/>
            <person name="Kohler A."/>
            <person name="Grigoriev I.V."/>
            <person name="Martin F.M."/>
            <person name="Hacquard S."/>
        </authorList>
    </citation>
    <scope>NUCLEOTIDE SEQUENCE</scope>
    <source>
        <strain evidence="1">MPI-CAGE-CH-0230</strain>
    </source>
</reference>
<accession>A0A9P9BP43</accession>
<dbReference type="InterPro" id="IPR029069">
    <property type="entry name" value="HotDog_dom_sf"/>
</dbReference>
<dbReference type="InterPro" id="IPR052061">
    <property type="entry name" value="PTE-AB_protein"/>
</dbReference>
<dbReference type="PANTHER" id="PTHR47260">
    <property type="entry name" value="UPF0644 PROTEIN PB2B4.06"/>
    <property type="match status" value="1"/>
</dbReference>
<dbReference type="SUPFAM" id="SSF54637">
    <property type="entry name" value="Thioesterase/thiol ester dehydrase-isomerase"/>
    <property type="match status" value="1"/>
</dbReference>
<evidence type="ECO:0000313" key="2">
    <source>
        <dbReference type="Proteomes" id="UP000756346"/>
    </source>
</evidence>
<evidence type="ECO:0000313" key="1">
    <source>
        <dbReference type="EMBL" id="KAH7028884.1"/>
    </source>
</evidence>
<organism evidence="1 2">
    <name type="scientific">Microdochium trichocladiopsis</name>
    <dbReference type="NCBI Taxonomy" id="1682393"/>
    <lineage>
        <taxon>Eukaryota</taxon>
        <taxon>Fungi</taxon>
        <taxon>Dikarya</taxon>
        <taxon>Ascomycota</taxon>
        <taxon>Pezizomycotina</taxon>
        <taxon>Sordariomycetes</taxon>
        <taxon>Xylariomycetidae</taxon>
        <taxon>Xylariales</taxon>
        <taxon>Microdochiaceae</taxon>
        <taxon>Microdochium</taxon>
    </lineage>
</organism>
<dbReference type="AlphaFoldDB" id="A0A9P9BP43"/>